<reference evidence="12 13" key="1">
    <citation type="submission" date="2019-11" db="EMBL/GenBank/DDBJ databases">
        <title>Venatorbacter sp. nov. a predator of Campylobacter and other Gram-negative bacteria.</title>
        <authorList>
            <person name="Saeedi A."/>
            <person name="Cummings N.J."/>
            <person name="Connerton I.F."/>
            <person name="Connerton P.L."/>
        </authorList>
    </citation>
    <scope>NUCLEOTIDE SEQUENCE [LARGE SCALE GENOMIC DNA]</scope>
    <source>
        <strain evidence="12">XL5</strain>
    </source>
</reference>
<dbReference type="AlphaFoldDB" id="A0A9E8FMN2"/>
<dbReference type="GO" id="GO:0015086">
    <property type="term" value="F:cadmium ion transmembrane transporter activity"/>
    <property type="evidence" value="ECO:0007669"/>
    <property type="project" value="TreeGrafter"/>
</dbReference>
<keyword evidence="7" id="KW-0862">Zinc</keyword>
<name>A0A9E8FMN2_9GAMM</name>
<evidence type="ECO:0000256" key="5">
    <source>
        <dbReference type="ARBA" id="ARBA00022496"/>
    </source>
</evidence>
<dbReference type="Proteomes" id="UP000596074">
    <property type="component" value="Chromosome"/>
</dbReference>
<evidence type="ECO:0000259" key="10">
    <source>
        <dbReference type="Pfam" id="PF01545"/>
    </source>
</evidence>
<keyword evidence="7" id="KW-0864">Zinc transport</keyword>
<keyword evidence="7" id="KW-0406">Ion transport</keyword>
<dbReference type="RefSeq" id="WP_228346395.1">
    <property type="nucleotide sequence ID" value="NZ_CP045550.1"/>
</dbReference>
<keyword evidence="13" id="KW-1185">Reference proteome</keyword>
<keyword evidence="9" id="KW-0472">Membrane</keyword>
<dbReference type="EMBL" id="CP046056">
    <property type="protein sequence ID" value="QQD23853.1"/>
    <property type="molecule type" value="Genomic_DNA"/>
</dbReference>
<evidence type="ECO:0000256" key="2">
    <source>
        <dbReference type="ARBA" id="ARBA00010212"/>
    </source>
</evidence>
<gene>
    <name evidence="12" type="ORF">GJQ55_04875</name>
</gene>
<proteinExistence type="inferred from homology"/>
<evidence type="ECO:0000259" key="11">
    <source>
        <dbReference type="Pfam" id="PF16916"/>
    </source>
</evidence>
<dbReference type="SUPFAM" id="SSF161111">
    <property type="entry name" value="Cation efflux protein transmembrane domain-like"/>
    <property type="match status" value="1"/>
</dbReference>
<evidence type="ECO:0000256" key="6">
    <source>
        <dbReference type="ARBA" id="ARBA00022692"/>
    </source>
</evidence>
<keyword evidence="5" id="KW-0408">Iron</keyword>
<comment type="similarity">
    <text evidence="2">Belongs to the cation diffusion facilitator (CDF) transporter (TC 2.A.4) family. FieF subfamily.</text>
</comment>
<dbReference type="SUPFAM" id="SSF160240">
    <property type="entry name" value="Cation efflux protein cytoplasmic domain-like"/>
    <property type="match status" value="1"/>
</dbReference>
<protein>
    <submittedName>
        <fullName evidence="12">Cation diffusion facilitator family transporter</fullName>
    </submittedName>
</protein>
<keyword evidence="3" id="KW-0813">Transport</keyword>
<feature type="domain" description="Cation efflux protein transmembrane" evidence="10">
    <location>
        <begin position="14"/>
        <end position="206"/>
    </location>
</feature>
<dbReference type="FunFam" id="3.30.70.1350:FF:000002">
    <property type="entry name" value="Ferrous-iron efflux pump FieF"/>
    <property type="match status" value="1"/>
</dbReference>
<dbReference type="Gene3D" id="1.20.1510.10">
    <property type="entry name" value="Cation efflux protein transmembrane domain"/>
    <property type="match status" value="1"/>
</dbReference>
<feature type="domain" description="Cation efflux protein cytoplasmic" evidence="11">
    <location>
        <begin position="211"/>
        <end position="286"/>
    </location>
</feature>
<accession>A0A9E8FMN2</accession>
<dbReference type="InterPro" id="IPR027469">
    <property type="entry name" value="Cation_efflux_TMD_sf"/>
</dbReference>
<evidence type="ECO:0000256" key="9">
    <source>
        <dbReference type="ARBA" id="ARBA00023136"/>
    </source>
</evidence>
<keyword evidence="4" id="KW-1003">Cell membrane</keyword>
<dbReference type="Pfam" id="PF16916">
    <property type="entry name" value="ZT_dimer"/>
    <property type="match status" value="1"/>
</dbReference>
<evidence type="ECO:0000313" key="12">
    <source>
        <dbReference type="EMBL" id="QQD23853.1"/>
    </source>
</evidence>
<keyword evidence="5" id="KW-0410">Iron transport</keyword>
<dbReference type="InterPro" id="IPR050291">
    <property type="entry name" value="CDF_Transporter"/>
</dbReference>
<dbReference type="NCBIfam" id="TIGR01297">
    <property type="entry name" value="CDF"/>
    <property type="match status" value="1"/>
</dbReference>
<keyword evidence="8" id="KW-1133">Transmembrane helix</keyword>
<evidence type="ECO:0000256" key="7">
    <source>
        <dbReference type="ARBA" id="ARBA00022906"/>
    </source>
</evidence>
<keyword evidence="6" id="KW-0812">Transmembrane</keyword>
<dbReference type="KEGG" id="vcw:GJQ55_04875"/>
<organism evidence="12 13">
    <name type="scientific">Venatoribacter cucullus</name>
    <dbReference type="NCBI Taxonomy" id="2661630"/>
    <lineage>
        <taxon>Bacteria</taxon>
        <taxon>Pseudomonadati</taxon>
        <taxon>Pseudomonadota</taxon>
        <taxon>Gammaproteobacteria</taxon>
        <taxon>Oceanospirillales</taxon>
        <taxon>Oceanospirillaceae</taxon>
        <taxon>Venatoribacter</taxon>
    </lineage>
</organism>
<dbReference type="InterPro" id="IPR002524">
    <property type="entry name" value="Cation_efflux"/>
</dbReference>
<evidence type="ECO:0000256" key="1">
    <source>
        <dbReference type="ARBA" id="ARBA00004651"/>
    </source>
</evidence>
<dbReference type="GO" id="GO:0015093">
    <property type="term" value="F:ferrous iron transmembrane transporter activity"/>
    <property type="evidence" value="ECO:0007669"/>
    <property type="project" value="TreeGrafter"/>
</dbReference>
<dbReference type="GO" id="GO:0006882">
    <property type="term" value="P:intracellular zinc ion homeostasis"/>
    <property type="evidence" value="ECO:0007669"/>
    <property type="project" value="TreeGrafter"/>
</dbReference>
<dbReference type="InterPro" id="IPR027470">
    <property type="entry name" value="Cation_efflux_CTD"/>
</dbReference>
<evidence type="ECO:0000256" key="4">
    <source>
        <dbReference type="ARBA" id="ARBA00022475"/>
    </source>
</evidence>
<comment type="subcellular location">
    <subcellularLocation>
        <location evidence="1">Cell membrane</location>
        <topology evidence="1">Multi-pass membrane protein</topology>
    </subcellularLocation>
</comment>
<sequence length="287" mass="31066">MTDQRARLIKTAAVASLCTALILLAAKIFAWVLSDSASVLSSLLDSLMDIAASAVNFYAVRYALVPADRDHPFGHTKAEGIAALIQSAFILGSAVVLLLHVVERLLNPQPVTALEESIGVMLFSALATAALVLYQRYVYRQTGSLAIKADSAHYYGDILTSLAVVGALLAAYWEQYWLDPVVALVIALVLLSSVLEIVKAALTVLMDQAMEPDDLSRLRQAVLSCPGVRGCHDLLTRQSGPVQFIQLHLELDGQQSLYDAHAIGRRVELAILAEFPQAQIIIHQDPV</sequence>
<evidence type="ECO:0000256" key="8">
    <source>
        <dbReference type="ARBA" id="ARBA00022989"/>
    </source>
</evidence>
<dbReference type="GO" id="GO:0015341">
    <property type="term" value="F:zinc efflux antiporter activity"/>
    <property type="evidence" value="ECO:0007669"/>
    <property type="project" value="TreeGrafter"/>
</dbReference>
<evidence type="ECO:0000256" key="3">
    <source>
        <dbReference type="ARBA" id="ARBA00022448"/>
    </source>
</evidence>
<evidence type="ECO:0000313" key="13">
    <source>
        <dbReference type="Proteomes" id="UP000596074"/>
    </source>
</evidence>
<dbReference type="Pfam" id="PF01545">
    <property type="entry name" value="Cation_efflux"/>
    <property type="match status" value="1"/>
</dbReference>
<dbReference type="PANTHER" id="PTHR43840">
    <property type="entry name" value="MITOCHONDRIAL METAL TRANSPORTER 1-RELATED"/>
    <property type="match status" value="1"/>
</dbReference>
<dbReference type="InterPro" id="IPR058533">
    <property type="entry name" value="Cation_efflux_TM"/>
</dbReference>
<dbReference type="Gene3D" id="3.30.70.1350">
    <property type="entry name" value="Cation efflux protein, cytoplasmic domain"/>
    <property type="match status" value="1"/>
</dbReference>
<dbReference type="PANTHER" id="PTHR43840:SF41">
    <property type="entry name" value="CATION-EFFLUX PUMP FIEF"/>
    <property type="match status" value="1"/>
</dbReference>
<dbReference type="InterPro" id="IPR036837">
    <property type="entry name" value="Cation_efflux_CTD_sf"/>
</dbReference>
<dbReference type="GO" id="GO:0005886">
    <property type="term" value="C:plasma membrane"/>
    <property type="evidence" value="ECO:0007669"/>
    <property type="project" value="UniProtKB-SubCell"/>
</dbReference>